<dbReference type="SUPFAM" id="SSF54427">
    <property type="entry name" value="NTF2-like"/>
    <property type="match status" value="1"/>
</dbReference>
<dbReference type="EMBL" id="CP060052">
    <property type="protein sequence ID" value="QNE04838.1"/>
    <property type="molecule type" value="Genomic_DNA"/>
</dbReference>
<protein>
    <submittedName>
        <fullName evidence="1">Uncharacterized protein</fullName>
    </submittedName>
</protein>
<dbReference type="Proteomes" id="UP000515297">
    <property type="component" value="Chromosome"/>
</dbReference>
<evidence type="ECO:0000313" key="2">
    <source>
        <dbReference type="Proteomes" id="UP000515297"/>
    </source>
</evidence>
<name>A0A7G6VSX3_9SPHN</name>
<evidence type="ECO:0000313" key="1">
    <source>
        <dbReference type="EMBL" id="QNE04838.1"/>
    </source>
</evidence>
<gene>
    <name evidence="1" type="ORF">H4O24_13040</name>
</gene>
<proteinExistence type="predicted"/>
<dbReference type="InterPro" id="IPR032710">
    <property type="entry name" value="NTF2-like_dom_sf"/>
</dbReference>
<reference evidence="1 2" key="1">
    <citation type="submission" date="2020-08" db="EMBL/GenBank/DDBJ databases">
        <authorList>
            <person name="Liu G."/>
            <person name="Sun C."/>
        </authorList>
    </citation>
    <scope>NUCLEOTIDE SEQUENCE [LARGE SCALE GENOMIC DNA]</scope>
    <source>
        <strain evidence="1 2">OT19</strain>
    </source>
</reference>
<dbReference type="AlphaFoldDB" id="A0A7G6VSX3"/>
<organism evidence="1 2">
    <name type="scientific">Croceicoccus marinus</name>
    <dbReference type="NCBI Taxonomy" id="450378"/>
    <lineage>
        <taxon>Bacteria</taxon>
        <taxon>Pseudomonadati</taxon>
        <taxon>Pseudomonadota</taxon>
        <taxon>Alphaproteobacteria</taxon>
        <taxon>Sphingomonadales</taxon>
        <taxon>Erythrobacteraceae</taxon>
        <taxon>Croceicoccus</taxon>
    </lineage>
</organism>
<accession>A0A7G6VSX3</accession>
<dbReference type="RefSeq" id="WP_185884079.1">
    <property type="nucleotide sequence ID" value="NZ_CP060052.1"/>
</dbReference>
<sequence length="240" mass="25882">MAETHAWLRGGLIVSAMLALAACGGSTSRGGYGQYVRSLQPIAQPGQVVAAEIAFAQRAREKGQWTAFREYASEDAIMFVPQVVNAQQWLKGRADPAQAVRWQPHEIWSSCDGSLSVSYGAWQRPDGSTGWFTTAWTRQDDGSYRWTMDQGDEAAQPIVAPDIIATHVASCEGRDPQATQPPAHSGAPFGVSRDGTLRWDVLVADDCARTISIRMKAGEEWGDPVFTRDIAAPGGADCAA</sequence>